<dbReference type="Gene3D" id="3.40.50.2000">
    <property type="entry name" value="Glycogen Phosphorylase B"/>
    <property type="match status" value="2"/>
</dbReference>
<dbReference type="SUPFAM" id="SSF53756">
    <property type="entry name" value="UDP-Glycosyltransferase/glycogen phosphorylase"/>
    <property type="match status" value="1"/>
</dbReference>
<organism evidence="3">
    <name type="scientific">Yersinia enterocolitica W22703</name>
    <dbReference type="NCBI Taxonomy" id="913028"/>
    <lineage>
        <taxon>Bacteria</taxon>
        <taxon>Pseudomonadati</taxon>
        <taxon>Pseudomonadota</taxon>
        <taxon>Gammaproteobacteria</taxon>
        <taxon>Enterobacterales</taxon>
        <taxon>Yersiniaceae</taxon>
        <taxon>Yersinia</taxon>
    </lineage>
</organism>
<dbReference type="InterPro" id="IPR028098">
    <property type="entry name" value="Glyco_trans_4-like_N"/>
</dbReference>
<feature type="domain" description="Glycosyltransferase subfamily 4-like N-terminal" evidence="2">
    <location>
        <begin position="22"/>
        <end position="172"/>
    </location>
</feature>
<dbReference type="AlphaFoldDB" id="F4N572"/>
<dbReference type="InterPro" id="IPR001296">
    <property type="entry name" value="Glyco_trans_1"/>
</dbReference>
<feature type="domain" description="Glycosyl transferase family 1" evidence="1">
    <location>
        <begin position="188"/>
        <end position="320"/>
    </location>
</feature>
<sequence>MHFIIYGIDMKNIAFVITKSIIGGAQGWVLEQVKLLKDDCKIILITSEPGWLTETIVCDKIVIIPEIRKMASIKAIYVLYKILKENKIDIVVSSSANAGLYSRLARLFLRFRGVYVSHGWSCIYNGNVLKFIFCYIEKLLSYITDVVWCVSQSDADKAIKIIGIKPEKIITQLNAITPLTERPDRPCQNKIIYVCRLAYPKRPDLILKVAAANHKFDLDIVGDGEYYQDLKKEYSSYNNIHFYGEIKGFDRFHEYDVFVLTSESEGLPMAAIEATSASLPVILSDVGGCSEVVDKNGILIDNTIEELYFALNTVFSNYDSFYKAAQKQKNKFDINNVKNKCRKIILG</sequence>
<dbReference type="Pfam" id="PF13439">
    <property type="entry name" value="Glyco_transf_4"/>
    <property type="match status" value="1"/>
</dbReference>
<reference evidence="3" key="1">
    <citation type="journal article" date="2011" name="BMC Genomics">
        <title>Shotgun sequencing of Yersinia enterocolitica strain W22703 (biotype 2, serotype O:9): genomic evidence for oscillation between invertebrates and mammals.</title>
        <authorList>
            <person name="Fuchs T.M."/>
            <person name="Brandt K."/>
            <person name="Starke M."/>
            <person name="Rattei T."/>
        </authorList>
    </citation>
    <scope>NUCLEOTIDE SEQUENCE</scope>
</reference>
<evidence type="ECO:0000259" key="1">
    <source>
        <dbReference type="Pfam" id="PF00534"/>
    </source>
</evidence>
<dbReference type="PANTHER" id="PTHR12526:SF630">
    <property type="entry name" value="GLYCOSYLTRANSFERASE"/>
    <property type="match status" value="1"/>
</dbReference>
<dbReference type="GO" id="GO:0016757">
    <property type="term" value="F:glycosyltransferase activity"/>
    <property type="evidence" value="ECO:0007669"/>
    <property type="project" value="InterPro"/>
</dbReference>
<evidence type="ECO:0008006" key="4">
    <source>
        <dbReference type="Google" id="ProtNLM"/>
    </source>
</evidence>
<accession>F4N572</accession>
<name>F4N572_YEREN</name>
<gene>
    <name evidence="3" type="ORF">YEW_FO23780</name>
</gene>
<dbReference type="EMBL" id="FR718721">
    <property type="protein sequence ID" value="CBX73230.1"/>
    <property type="molecule type" value="Genomic_DNA"/>
</dbReference>
<dbReference type="PANTHER" id="PTHR12526">
    <property type="entry name" value="GLYCOSYLTRANSFERASE"/>
    <property type="match status" value="1"/>
</dbReference>
<proteinExistence type="predicted"/>
<protein>
    <recommendedName>
        <fullName evidence="4">Glycosyl transferase family 1 domain-containing protein</fullName>
    </recommendedName>
</protein>
<evidence type="ECO:0000313" key="3">
    <source>
        <dbReference type="EMBL" id="CBX73230.1"/>
    </source>
</evidence>
<dbReference type="Pfam" id="PF00534">
    <property type="entry name" value="Glycos_transf_1"/>
    <property type="match status" value="1"/>
</dbReference>
<evidence type="ECO:0000259" key="2">
    <source>
        <dbReference type="Pfam" id="PF13439"/>
    </source>
</evidence>
<dbReference type="GO" id="GO:1901135">
    <property type="term" value="P:carbohydrate derivative metabolic process"/>
    <property type="evidence" value="ECO:0007669"/>
    <property type="project" value="UniProtKB-ARBA"/>
</dbReference>